<dbReference type="EMBL" id="LR738858">
    <property type="protein sequence ID" value="VZK64972.1"/>
    <property type="molecule type" value="Genomic_DNA"/>
</dbReference>
<dbReference type="EMBL" id="LR739234">
    <property type="protein sequence ID" value="VZR97033.1"/>
    <property type="molecule type" value="Genomic_DNA"/>
</dbReference>
<gene>
    <name evidence="2" type="ORF">MF5292_00120</name>
    <name evidence="4" type="ORF">MF5293_00118</name>
    <name evidence="3" type="ORF">MF5294_00118</name>
</gene>
<dbReference type="AlphaFoldDB" id="A0A654I974"/>
<feature type="signal peptide" evidence="1">
    <location>
        <begin position="1"/>
        <end position="23"/>
    </location>
</feature>
<accession>A0A654I974</accession>
<evidence type="ECO:0000256" key="1">
    <source>
        <dbReference type="SAM" id="SignalP"/>
    </source>
</evidence>
<evidence type="ECO:0000313" key="2">
    <source>
        <dbReference type="EMBL" id="VZK64972.1"/>
    </source>
</evidence>
<evidence type="ECO:0000313" key="3">
    <source>
        <dbReference type="EMBL" id="VZR75115.1"/>
    </source>
</evidence>
<sequence length="136" mass="16096">MKKLLFSLLITLIPTLTLTSCFAPFKPSNNPINNDNKKDEDIKPATTFTYNNITYNLIQEDTIDPNNIYYASEVFENDAQQFKSYIPDYKKYFYGYYGNPPKKYWPDLTPRYLKHGLKIFNIITGLFSELYRRQSF</sequence>
<proteinExistence type="predicted"/>
<reference evidence="2" key="1">
    <citation type="submission" date="2019-11" db="EMBL/GenBank/DDBJ databases">
        <authorList>
            <person name="Falquet L."/>
            <person name="Falquet L."/>
        </authorList>
    </citation>
    <scope>NUCLEOTIDE SEQUENCE</scope>
    <source>
        <strain evidence="4">G1650</strain>
        <strain evidence="3">G1705</strain>
        <strain evidence="2">G5813/1+2</strain>
    </source>
</reference>
<evidence type="ECO:0000313" key="4">
    <source>
        <dbReference type="EMBL" id="VZR97033.1"/>
    </source>
</evidence>
<evidence type="ECO:0008006" key="5">
    <source>
        <dbReference type="Google" id="ProtNLM"/>
    </source>
</evidence>
<keyword evidence="1" id="KW-0732">Signal</keyword>
<feature type="chain" id="PRO_5036158925" description="Lipoprotein" evidence="1">
    <location>
        <begin position="24"/>
        <end position="136"/>
    </location>
</feature>
<dbReference type="EMBL" id="LR739233">
    <property type="protein sequence ID" value="VZR75115.1"/>
    <property type="molecule type" value="Genomic_DNA"/>
</dbReference>
<organism evidence="2">
    <name type="scientific">Mycoplasma feriruminatoris</name>
    <dbReference type="NCBI Taxonomy" id="1179777"/>
    <lineage>
        <taxon>Bacteria</taxon>
        <taxon>Bacillati</taxon>
        <taxon>Mycoplasmatota</taxon>
        <taxon>Mollicutes</taxon>
        <taxon>Mycoplasmataceae</taxon>
        <taxon>Mycoplasma</taxon>
    </lineage>
</organism>
<name>A0A654I974_9MOLU</name>
<dbReference type="PROSITE" id="PS51257">
    <property type="entry name" value="PROKAR_LIPOPROTEIN"/>
    <property type="match status" value="1"/>
</dbReference>
<protein>
    <recommendedName>
        <fullName evidence="5">Lipoprotein</fullName>
    </recommendedName>
</protein>